<evidence type="ECO:0000313" key="1">
    <source>
        <dbReference type="EMBL" id="MBX68116.1"/>
    </source>
</evidence>
<proteinExistence type="predicted"/>
<protein>
    <submittedName>
        <fullName evidence="1">Uncharacterized protein MANES_15G170300</fullName>
    </submittedName>
</protein>
<organism evidence="1">
    <name type="scientific">Rhizophora mucronata</name>
    <name type="common">Asiatic mangrove</name>
    <dbReference type="NCBI Taxonomy" id="61149"/>
    <lineage>
        <taxon>Eukaryota</taxon>
        <taxon>Viridiplantae</taxon>
        <taxon>Streptophyta</taxon>
        <taxon>Embryophyta</taxon>
        <taxon>Tracheophyta</taxon>
        <taxon>Spermatophyta</taxon>
        <taxon>Magnoliopsida</taxon>
        <taxon>eudicotyledons</taxon>
        <taxon>Gunneridae</taxon>
        <taxon>Pentapetalae</taxon>
        <taxon>rosids</taxon>
        <taxon>fabids</taxon>
        <taxon>Malpighiales</taxon>
        <taxon>Rhizophoraceae</taxon>
        <taxon>Rhizophora</taxon>
    </lineage>
</organism>
<dbReference type="EMBL" id="GGEC01087632">
    <property type="protein sequence ID" value="MBX68116.1"/>
    <property type="molecule type" value="Transcribed_RNA"/>
</dbReference>
<accession>A0A2P2QMC4</accession>
<reference evidence="1" key="1">
    <citation type="submission" date="2018-02" db="EMBL/GenBank/DDBJ databases">
        <title>Rhizophora mucronata_Transcriptome.</title>
        <authorList>
            <person name="Meera S.P."/>
            <person name="Sreeshan A."/>
            <person name="Augustine A."/>
        </authorList>
    </citation>
    <scope>NUCLEOTIDE SEQUENCE</scope>
    <source>
        <tissue evidence="1">Leaf</tissue>
    </source>
</reference>
<dbReference type="AlphaFoldDB" id="A0A2P2QMC4"/>
<sequence>MICNRMAIIPQYPTRMISLTTMLMVGMRETERGRKPPFMTRIKLGNRGRDW</sequence>
<name>A0A2P2QMC4_RHIMU</name>